<evidence type="ECO:0000313" key="1">
    <source>
        <dbReference type="EMBL" id="MBB5561267.1"/>
    </source>
</evidence>
<sequence length="35" mass="3965">MVNHDIPFHHIKVTKENKPQAEAQLVELVEQTGPS</sequence>
<reference evidence="1 2" key="1">
    <citation type="submission" date="2020-08" db="EMBL/GenBank/DDBJ databases">
        <title>Genomic Encyclopedia of Type Strains, Phase IV (KMG-V): Genome sequencing to study the core and pangenomes of soil and plant-associated prokaryotes.</title>
        <authorList>
            <person name="Whitman W."/>
        </authorList>
    </citation>
    <scope>NUCLEOTIDE SEQUENCE [LARGE SCALE GENOMIC DNA]</scope>
    <source>
        <strain evidence="1 2">SEMIA 4034</strain>
    </source>
</reference>
<dbReference type="GO" id="GO:0016787">
    <property type="term" value="F:hydrolase activity"/>
    <property type="evidence" value="ECO:0007669"/>
    <property type="project" value="UniProtKB-KW"/>
</dbReference>
<accession>A0A7W8UQ32</accession>
<gene>
    <name evidence="1" type="ORF">GGI59_002942</name>
</gene>
<dbReference type="AlphaFoldDB" id="A0A7W8UQ32"/>
<dbReference type="Proteomes" id="UP000528824">
    <property type="component" value="Unassembled WGS sequence"/>
</dbReference>
<name>A0A7W8UQ32_9HYPH</name>
<dbReference type="EMBL" id="JACHBC010000005">
    <property type="protein sequence ID" value="MBB5561267.1"/>
    <property type="molecule type" value="Genomic_DNA"/>
</dbReference>
<protein>
    <submittedName>
        <fullName evidence="1">Formyltetrahydrofolate hydrolase</fullName>
    </submittedName>
</protein>
<comment type="caution">
    <text evidence="1">The sequence shown here is derived from an EMBL/GenBank/DDBJ whole genome shotgun (WGS) entry which is preliminary data.</text>
</comment>
<evidence type="ECO:0000313" key="2">
    <source>
        <dbReference type="Proteomes" id="UP000528824"/>
    </source>
</evidence>
<organism evidence="1 2">
    <name type="scientific">Rhizobium lentis</name>
    <dbReference type="NCBI Taxonomy" id="1138194"/>
    <lineage>
        <taxon>Bacteria</taxon>
        <taxon>Pseudomonadati</taxon>
        <taxon>Pseudomonadota</taxon>
        <taxon>Alphaproteobacteria</taxon>
        <taxon>Hyphomicrobiales</taxon>
        <taxon>Rhizobiaceae</taxon>
        <taxon>Rhizobium/Agrobacterium group</taxon>
        <taxon>Rhizobium</taxon>
    </lineage>
</organism>
<proteinExistence type="predicted"/>
<keyword evidence="1" id="KW-0378">Hydrolase</keyword>
<keyword evidence="2" id="KW-1185">Reference proteome</keyword>